<comment type="caution">
    <text evidence="1">The sequence shown here is derived from an EMBL/GenBank/DDBJ whole genome shotgun (WGS) entry which is preliminary data.</text>
</comment>
<dbReference type="AlphaFoldDB" id="A0A9K3HSV2"/>
<sequence length="46" mass="5153">MLKRVTINLASTCDQEPCLDSFGESEHVHCANHICLDMMVLTGLYL</sequence>
<dbReference type="EMBL" id="MNCJ02000326">
    <property type="protein sequence ID" value="KAF5783958.1"/>
    <property type="molecule type" value="Genomic_DNA"/>
</dbReference>
<reference evidence="1" key="2">
    <citation type="submission" date="2020-06" db="EMBL/GenBank/DDBJ databases">
        <title>Helianthus annuus Genome sequencing and assembly Release 2.</title>
        <authorList>
            <person name="Gouzy J."/>
            <person name="Langlade N."/>
            <person name="Munos S."/>
        </authorList>
    </citation>
    <scope>NUCLEOTIDE SEQUENCE</scope>
    <source>
        <tissue evidence="1">Leaves</tissue>
    </source>
</reference>
<evidence type="ECO:0000313" key="2">
    <source>
        <dbReference type="Proteomes" id="UP000215914"/>
    </source>
</evidence>
<gene>
    <name evidence="1" type="ORF">HanXRQr2_Chr11g0514011</name>
</gene>
<keyword evidence="2" id="KW-1185">Reference proteome</keyword>
<reference evidence="1" key="1">
    <citation type="journal article" date="2017" name="Nature">
        <title>The sunflower genome provides insights into oil metabolism, flowering and Asterid evolution.</title>
        <authorList>
            <person name="Badouin H."/>
            <person name="Gouzy J."/>
            <person name="Grassa C.J."/>
            <person name="Murat F."/>
            <person name="Staton S.E."/>
            <person name="Cottret L."/>
            <person name="Lelandais-Briere C."/>
            <person name="Owens G.L."/>
            <person name="Carrere S."/>
            <person name="Mayjonade B."/>
            <person name="Legrand L."/>
            <person name="Gill N."/>
            <person name="Kane N.C."/>
            <person name="Bowers J.E."/>
            <person name="Hubner S."/>
            <person name="Bellec A."/>
            <person name="Berard A."/>
            <person name="Berges H."/>
            <person name="Blanchet N."/>
            <person name="Boniface M.C."/>
            <person name="Brunel D."/>
            <person name="Catrice O."/>
            <person name="Chaidir N."/>
            <person name="Claudel C."/>
            <person name="Donnadieu C."/>
            <person name="Faraut T."/>
            <person name="Fievet G."/>
            <person name="Helmstetter N."/>
            <person name="King M."/>
            <person name="Knapp S.J."/>
            <person name="Lai Z."/>
            <person name="Le Paslier M.C."/>
            <person name="Lippi Y."/>
            <person name="Lorenzon L."/>
            <person name="Mandel J.R."/>
            <person name="Marage G."/>
            <person name="Marchand G."/>
            <person name="Marquand E."/>
            <person name="Bret-Mestries E."/>
            <person name="Morien E."/>
            <person name="Nambeesan S."/>
            <person name="Nguyen T."/>
            <person name="Pegot-Espagnet P."/>
            <person name="Pouilly N."/>
            <person name="Raftis F."/>
            <person name="Sallet E."/>
            <person name="Schiex T."/>
            <person name="Thomas J."/>
            <person name="Vandecasteele C."/>
            <person name="Vares D."/>
            <person name="Vear F."/>
            <person name="Vautrin S."/>
            <person name="Crespi M."/>
            <person name="Mangin B."/>
            <person name="Burke J.M."/>
            <person name="Salse J."/>
            <person name="Munos S."/>
            <person name="Vincourt P."/>
            <person name="Rieseberg L.H."/>
            <person name="Langlade N.B."/>
        </authorList>
    </citation>
    <scope>NUCLEOTIDE SEQUENCE</scope>
    <source>
        <tissue evidence="1">Leaves</tissue>
    </source>
</reference>
<dbReference type="Gramene" id="mRNA:HanXRQr2_Chr11g0514011">
    <property type="protein sequence ID" value="mRNA:HanXRQr2_Chr11g0514011"/>
    <property type="gene ID" value="HanXRQr2_Chr11g0514011"/>
</dbReference>
<dbReference type="Proteomes" id="UP000215914">
    <property type="component" value="Unassembled WGS sequence"/>
</dbReference>
<protein>
    <submittedName>
        <fullName evidence="1">Uncharacterized protein</fullName>
    </submittedName>
</protein>
<evidence type="ECO:0000313" key="1">
    <source>
        <dbReference type="EMBL" id="KAF5783958.1"/>
    </source>
</evidence>
<name>A0A9K3HSV2_HELAN</name>
<accession>A0A9K3HSV2</accession>
<organism evidence="1 2">
    <name type="scientific">Helianthus annuus</name>
    <name type="common">Common sunflower</name>
    <dbReference type="NCBI Taxonomy" id="4232"/>
    <lineage>
        <taxon>Eukaryota</taxon>
        <taxon>Viridiplantae</taxon>
        <taxon>Streptophyta</taxon>
        <taxon>Embryophyta</taxon>
        <taxon>Tracheophyta</taxon>
        <taxon>Spermatophyta</taxon>
        <taxon>Magnoliopsida</taxon>
        <taxon>eudicotyledons</taxon>
        <taxon>Gunneridae</taxon>
        <taxon>Pentapetalae</taxon>
        <taxon>asterids</taxon>
        <taxon>campanulids</taxon>
        <taxon>Asterales</taxon>
        <taxon>Asteraceae</taxon>
        <taxon>Asteroideae</taxon>
        <taxon>Heliantheae alliance</taxon>
        <taxon>Heliantheae</taxon>
        <taxon>Helianthus</taxon>
    </lineage>
</organism>
<proteinExistence type="predicted"/>